<evidence type="ECO:0000313" key="3">
    <source>
        <dbReference type="Proteomes" id="UP001286456"/>
    </source>
</evidence>
<dbReference type="Proteomes" id="UP001286456">
    <property type="component" value="Unassembled WGS sequence"/>
</dbReference>
<keyword evidence="3" id="KW-1185">Reference proteome</keyword>
<protein>
    <submittedName>
        <fullName evidence="2">Uncharacterized protein</fullName>
    </submittedName>
</protein>
<feature type="chain" id="PRO_5041970756" evidence="1">
    <location>
        <begin position="21"/>
        <end position="103"/>
    </location>
</feature>
<reference evidence="2" key="1">
    <citation type="journal article" date="2023" name="Mol. Phylogenet. Evol.">
        <title>Genome-scale phylogeny and comparative genomics of the fungal order Sordariales.</title>
        <authorList>
            <person name="Hensen N."/>
            <person name="Bonometti L."/>
            <person name="Westerberg I."/>
            <person name="Brannstrom I.O."/>
            <person name="Guillou S."/>
            <person name="Cros-Aarteil S."/>
            <person name="Calhoun S."/>
            <person name="Haridas S."/>
            <person name="Kuo A."/>
            <person name="Mondo S."/>
            <person name="Pangilinan J."/>
            <person name="Riley R."/>
            <person name="LaButti K."/>
            <person name="Andreopoulos B."/>
            <person name="Lipzen A."/>
            <person name="Chen C."/>
            <person name="Yan M."/>
            <person name="Daum C."/>
            <person name="Ng V."/>
            <person name="Clum A."/>
            <person name="Steindorff A."/>
            <person name="Ohm R.A."/>
            <person name="Martin F."/>
            <person name="Silar P."/>
            <person name="Natvig D.O."/>
            <person name="Lalanne C."/>
            <person name="Gautier V."/>
            <person name="Ament-Velasquez S.L."/>
            <person name="Kruys A."/>
            <person name="Hutchinson M.I."/>
            <person name="Powell A.J."/>
            <person name="Barry K."/>
            <person name="Miller A.N."/>
            <person name="Grigoriev I.V."/>
            <person name="Debuchy R."/>
            <person name="Gladieux P."/>
            <person name="Hiltunen Thoren M."/>
            <person name="Johannesson H."/>
        </authorList>
    </citation>
    <scope>NUCLEOTIDE SEQUENCE</scope>
    <source>
        <strain evidence="2">SMH4131-1</strain>
    </source>
</reference>
<organism evidence="2 3">
    <name type="scientific">Cercophora scortea</name>
    <dbReference type="NCBI Taxonomy" id="314031"/>
    <lineage>
        <taxon>Eukaryota</taxon>
        <taxon>Fungi</taxon>
        <taxon>Dikarya</taxon>
        <taxon>Ascomycota</taxon>
        <taxon>Pezizomycotina</taxon>
        <taxon>Sordariomycetes</taxon>
        <taxon>Sordariomycetidae</taxon>
        <taxon>Sordariales</taxon>
        <taxon>Lasiosphaeriaceae</taxon>
        <taxon>Cercophora</taxon>
    </lineage>
</organism>
<evidence type="ECO:0000313" key="2">
    <source>
        <dbReference type="EMBL" id="KAK3324511.1"/>
    </source>
</evidence>
<reference evidence="2" key="2">
    <citation type="submission" date="2023-06" db="EMBL/GenBank/DDBJ databases">
        <authorList>
            <consortium name="Lawrence Berkeley National Laboratory"/>
            <person name="Haridas S."/>
            <person name="Hensen N."/>
            <person name="Bonometti L."/>
            <person name="Westerberg I."/>
            <person name="Brannstrom I.O."/>
            <person name="Guillou S."/>
            <person name="Cros-Aarteil S."/>
            <person name="Calhoun S."/>
            <person name="Kuo A."/>
            <person name="Mondo S."/>
            <person name="Pangilinan J."/>
            <person name="Riley R."/>
            <person name="Labutti K."/>
            <person name="Andreopoulos B."/>
            <person name="Lipzen A."/>
            <person name="Chen C."/>
            <person name="Yanf M."/>
            <person name="Daum C."/>
            <person name="Ng V."/>
            <person name="Clum A."/>
            <person name="Steindorff A."/>
            <person name="Ohm R."/>
            <person name="Martin F."/>
            <person name="Silar P."/>
            <person name="Natvig D."/>
            <person name="Lalanne C."/>
            <person name="Gautier V."/>
            <person name="Ament-Velasquez S.L."/>
            <person name="Kruys A."/>
            <person name="Hutchinson M.I."/>
            <person name="Powell A.J."/>
            <person name="Barry K."/>
            <person name="Miller A.N."/>
            <person name="Grigoriev I.V."/>
            <person name="Debuchy R."/>
            <person name="Gladieux P."/>
            <person name="Thoren M.H."/>
            <person name="Johannesson H."/>
        </authorList>
    </citation>
    <scope>NUCLEOTIDE SEQUENCE</scope>
    <source>
        <strain evidence="2">SMH4131-1</strain>
    </source>
</reference>
<dbReference type="AlphaFoldDB" id="A0AAE0M9L6"/>
<comment type="caution">
    <text evidence="2">The sequence shown here is derived from an EMBL/GenBank/DDBJ whole genome shotgun (WGS) entry which is preliminary data.</text>
</comment>
<evidence type="ECO:0000256" key="1">
    <source>
        <dbReference type="SAM" id="SignalP"/>
    </source>
</evidence>
<dbReference type="EMBL" id="JAUEPO010000004">
    <property type="protein sequence ID" value="KAK3324511.1"/>
    <property type="molecule type" value="Genomic_DNA"/>
</dbReference>
<accession>A0AAE0M9L6</accession>
<feature type="signal peptide" evidence="1">
    <location>
        <begin position="1"/>
        <end position="20"/>
    </location>
</feature>
<keyword evidence="1" id="KW-0732">Signal</keyword>
<gene>
    <name evidence="2" type="ORF">B0T19DRAFT_231586</name>
</gene>
<name>A0AAE0M9L6_9PEZI</name>
<sequence length="103" mass="11009">MHLIFKLSGLLCLALMGVNAQGVQYPCPLSDLACHDVIDSSQCIEQLVLEHNAPITKAALVKCVEYDGAASKLPGATKLCRCSGCHTQPINDEITQLFPPPCS</sequence>
<proteinExistence type="predicted"/>